<dbReference type="InterPro" id="IPR050083">
    <property type="entry name" value="HtpX_protease"/>
</dbReference>
<dbReference type="GO" id="GO:0046872">
    <property type="term" value="F:metal ion binding"/>
    <property type="evidence" value="ECO:0007669"/>
    <property type="project" value="UniProtKB-KW"/>
</dbReference>
<keyword evidence="4" id="KW-0479">Metal-binding</keyword>
<keyword evidence="7 11" id="KW-1133">Transmembrane helix</keyword>
<evidence type="ECO:0000256" key="10">
    <source>
        <dbReference type="RuleBase" id="RU003983"/>
    </source>
</evidence>
<evidence type="ECO:0000256" key="7">
    <source>
        <dbReference type="ARBA" id="ARBA00022989"/>
    </source>
</evidence>
<evidence type="ECO:0000256" key="8">
    <source>
        <dbReference type="ARBA" id="ARBA00023049"/>
    </source>
</evidence>
<evidence type="ECO:0000256" key="1">
    <source>
        <dbReference type="ARBA" id="ARBA00022475"/>
    </source>
</evidence>
<reference evidence="13 14" key="1">
    <citation type="submission" date="2018-06" db="EMBL/GenBank/DDBJ databases">
        <title>Natronomonas sp. F16-60 a new haloarchaeon isolated from a solar saltern of Isla Cristina, Huelva, Spain.</title>
        <authorList>
            <person name="Duran-Viseras A."/>
            <person name="Sanchez-Porro C."/>
            <person name="Ventosa A."/>
        </authorList>
    </citation>
    <scope>NUCLEOTIDE SEQUENCE [LARGE SCALE GENOMIC DNA]</scope>
    <source>
        <strain evidence="13 14">F16-60</strain>
    </source>
</reference>
<evidence type="ECO:0000256" key="4">
    <source>
        <dbReference type="ARBA" id="ARBA00022723"/>
    </source>
</evidence>
<evidence type="ECO:0000256" key="11">
    <source>
        <dbReference type="SAM" id="Phobius"/>
    </source>
</evidence>
<keyword evidence="3 11" id="KW-0812">Transmembrane</keyword>
<feature type="transmembrane region" description="Helical" evidence="11">
    <location>
        <begin position="31"/>
        <end position="52"/>
    </location>
</feature>
<comment type="similarity">
    <text evidence="10">Belongs to the peptidase M48 family.</text>
</comment>
<evidence type="ECO:0000256" key="5">
    <source>
        <dbReference type="ARBA" id="ARBA00022801"/>
    </source>
</evidence>
<dbReference type="InParanoid" id="A0A554NFX4"/>
<gene>
    <name evidence="13" type="ORF">DP107_02405</name>
</gene>
<comment type="caution">
    <text evidence="13">The sequence shown here is derived from an EMBL/GenBank/DDBJ whole genome shotgun (WGS) entry which is preliminary data.</text>
</comment>
<comment type="cofactor">
    <cofactor evidence="10">
        <name>Zn(2+)</name>
        <dbReference type="ChEBI" id="CHEBI:29105"/>
    </cofactor>
    <text evidence="10">Binds 1 zinc ion per subunit.</text>
</comment>
<keyword evidence="5 10" id="KW-0378">Hydrolase</keyword>
<keyword evidence="14" id="KW-1185">Reference proteome</keyword>
<keyword evidence="1" id="KW-1003">Cell membrane</keyword>
<dbReference type="OrthoDB" id="186977at2157"/>
<dbReference type="InterPro" id="IPR001915">
    <property type="entry name" value="Peptidase_M48"/>
</dbReference>
<dbReference type="Gene3D" id="3.30.2010.10">
    <property type="entry name" value="Metalloproteases ('zincins'), catalytic domain"/>
    <property type="match status" value="1"/>
</dbReference>
<dbReference type="AlphaFoldDB" id="A0A554NFX4"/>
<keyword evidence="6 10" id="KW-0862">Zinc</keyword>
<keyword evidence="2 10" id="KW-0645">Protease</keyword>
<dbReference type="Pfam" id="PF01435">
    <property type="entry name" value="Peptidase_M48"/>
    <property type="match status" value="1"/>
</dbReference>
<dbReference type="Proteomes" id="UP000319894">
    <property type="component" value="Unassembled WGS sequence"/>
</dbReference>
<evidence type="ECO:0000256" key="6">
    <source>
        <dbReference type="ARBA" id="ARBA00022833"/>
    </source>
</evidence>
<keyword evidence="9 11" id="KW-0472">Membrane</keyword>
<feature type="domain" description="Peptidase M48" evidence="12">
    <location>
        <begin position="71"/>
        <end position="294"/>
    </location>
</feature>
<accession>A0A554NFX4</accession>
<dbReference type="GO" id="GO:0006508">
    <property type="term" value="P:proteolysis"/>
    <property type="evidence" value="ECO:0007669"/>
    <property type="project" value="UniProtKB-KW"/>
</dbReference>
<dbReference type="EMBL" id="QMDX01000001">
    <property type="protein sequence ID" value="TSD16293.1"/>
    <property type="molecule type" value="Genomic_DNA"/>
</dbReference>
<evidence type="ECO:0000313" key="13">
    <source>
        <dbReference type="EMBL" id="TSD16293.1"/>
    </source>
</evidence>
<evidence type="ECO:0000259" key="12">
    <source>
        <dbReference type="Pfam" id="PF01435"/>
    </source>
</evidence>
<name>A0A554NFX4_9EURY</name>
<protein>
    <recommendedName>
        <fullName evidence="12">Peptidase M48 domain-containing protein</fullName>
    </recommendedName>
</protein>
<organism evidence="13 14">
    <name type="scientific">Haloglomus irregulare</name>
    <dbReference type="NCBI Taxonomy" id="2234134"/>
    <lineage>
        <taxon>Archaea</taxon>
        <taxon>Methanobacteriati</taxon>
        <taxon>Methanobacteriota</taxon>
        <taxon>Stenosarchaea group</taxon>
        <taxon>Halobacteria</taxon>
        <taxon>Halobacteriales</taxon>
        <taxon>Natronomonadaceae</taxon>
        <taxon>Haloglomus</taxon>
    </lineage>
</organism>
<feature type="transmembrane region" description="Helical" evidence="11">
    <location>
        <begin position="159"/>
        <end position="179"/>
    </location>
</feature>
<evidence type="ECO:0000313" key="14">
    <source>
        <dbReference type="Proteomes" id="UP000319894"/>
    </source>
</evidence>
<dbReference type="GO" id="GO:0004222">
    <property type="term" value="F:metalloendopeptidase activity"/>
    <property type="evidence" value="ECO:0007669"/>
    <property type="project" value="InterPro"/>
</dbReference>
<evidence type="ECO:0000256" key="9">
    <source>
        <dbReference type="ARBA" id="ARBA00023136"/>
    </source>
</evidence>
<evidence type="ECO:0000256" key="2">
    <source>
        <dbReference type="ARBA" id="ARBA00022670"/>
    </source>
</evidence>
<keyword evidence="8 10" id="KW-0482">Metalloprotease</keyword>
<dbReference type="PANTHER" id="PTHR43221">
    <property type="entry name" value="PROTEASE HTPX"/>
    <property type="match status" value="1"/>
</dbReference>
<proteinExistence type="inferred from homology"/>
<sequence length="318" mass="34063">MAVVGLAVLVLYATAAFVVYRGLLDLWARRPAPATTVLVVLGLALTFGYVSYRGGVAALRRELDTTELPRARAPDLYRRVEALAAEMDIDPPPLAVGRMGMPNALALGGPRDGLIVMDPSLLRLLSQPELDAILAHELAHLETRDALVKTLGSSVVRTVTGLAVVALLPLVILAVGVARALAYLRGGSPREITTATRRAYTVATAGVVVLLFVFTLALRAYSRRREFAADDRAVEVTGQPVALGRALLRIDRAAQPADGLLSDLAIHGDEKGTLTRLLATHPPMERRVERLADRSGREVTVSGQARARGGRGVRIEVR</sequence>
<dbReference type="PANTHER" id="PTHR43221:SF2">
    <property type="entry name" value="PROTEASE HTPX HOMOLOG"/>
    <property type="match status" value="1"/>
</dbReference>
<feature type="transmembrane region" description="Helical" evidence="11">
    <location>
        <begin position="199"/>
        <end position="218"/>
    </location>
</feature>
<evidence type="ECO:0000256" key="3">
    <source>
        <dbReference type="ARBA" id="ARBA00022692"/>
    </source>
</evidence>